<dbReference type="PANTHER" id="PTHR23277:SF107">
    <property type="entry name" value="HEMICENTIN-1"/>
    <property type="match status" value="1"/>
</dbReference>
<evidence type="ECO:0000256" key="5">
    <source>
        <dbReference type="ARBA" id="ARBA00023157"/>
    </source>
</evidence>
<dbReference type="GO" id="GO:0007156">
    <property type="term" value="P:homophilic cell adhesion via plasma membrane adhesion molecules"/>
    <property type="evidence" value="ECO:0007669"/>
    <property type="project" value="TreeGrafter"/>
</dbReference>
<dbReference type="GO" id="GO:0007157">
    <property type="term" value="P:heterophilic cell-cell adhesion via plasma membrane cell adhesion molecules"/>
    <property type="evidence" value="ECO:0007669"/>
    <property type="project" value="TreeGrafter"/>
</dbReference>
<feature type="domain" description="Ig-like" evidence="9">
    <location>
        <begin position="9"/>
        <end position="120"/>
    </location>
</feature>
<dbReference type="InterPro" id="IPR013783">
    <property type="entry name" value="Ig-like_fold"/>
</dbReference>
<evidence type="ECO:0000313" key="11">
    <source>
        <dbReference type="Proteomes" id="UP000230750"/>
    </source>
</evidence>
<gene>
    <name evidence="10" type="ORF">BSL78_24008</name>
</gene>
<keyword evidence="2 8" id="KW-0732">Signal</keyword>
<evidence type="ECO:0000256" key="7">
    <source>
        <dbReference type="SAM" id="Phobius"/>
    </source>
</evidence>
<dbReference type="InterPro" id="IPR036179">
    <property type="entry name" value="Ig-like_dom_sf"/>
</dbReference>
<feature type="signal peptide" evidence="8">
    <location>
        <begin position="1"/>
        <end position="24"/>
    </location>
</feature>
<dbReference type="InterPro" id="IPR007110">
    <property type="entry name" value="Ig-like_dom"/>
</dbReference>
<dbReference type="InterPro" id="IPR013151">
    <property type="entry name" value="Immunoglobulin_dom"/>
</dbReference>
<dbReference type="GO" id="GO:0016020">
    <property type="term" value="C:membrane"/>
    <property type="evidence" value="ECO:0007669"/>
    <property type="project" value="UniProtKB-SubCell"/>
</dbReference>
<evidence type="ECO:0000313" key="10">
    <source>
        <dbReference type="EMBL" id="PIK39150.1"/>
    </source>
</evidence>
<evidence type="ECO:0000256" key="1">
    <source>
        <dbReference type="ARBA" id="ARBA00004370"/>
    </source>
</evidence>
<organism evidence="10 11">
    <name type="scientific">Stichopus japonicus</name>
    <name type="common">Sea cucumber</name>
    <dbReference type="NCBI Taxonomy" id="307972"/>
    <lineage>
        <taxon>Eukaryota</taxon>
        <taxon>Metazoa</taxon>
        <taxon>Echinodermata</taxon>
        <taxon>Eleutherozoa</taxon>
        <taxon>Echinozoa</taxon>
        <taxon>Holothuroidea</taxon>
        <taxon>Aspidochirotacea</taxon>
        <taxon>Aspidochirotida</taxon>
        <taxon>Stichopodidae</taxon>
        <taxon>Apostichopus</taxon>
    </lineage>
</organism>
<comment type="caution">
    <text evidence="10">The sequence shown here is derived from an EMBL/GenBank/DDBJ whole genome shotgun (WGS) entry which is preliminary data.</text>
</comment>
<dbReference type="Proteomes" id="UP000230750">
    <property type="component" value="Unassembled WGS sequence"/>
</dbReference>
<evidence type="ECO:0000256" key="2">
    <source>
        <dbReference type="ARBA" id="ARBA00022729"/>
    </source>
</evidence>
<comment type="subcellular location">
    <subcellularLocation>
        <location evidence="1">Membrane</location>
    </subcellularLocation>
</comment>
<dbReference type="SUPFAM" id="SSF48726">
    <property type="entry name" value="Immunoglobulin"/>
    <property type="match status" value="2"/>
</dbReference>
<evidence type="ECO:0000259" key="9">
    <source>
        <dbReference type="PROSITE" id="PS50835"/>
    </source>
</evidence>
<keyword evidence="11" id="KW-1185">Reference proteome</keyword>
<proteinExistence type="predicted"/>
<keyword evidence="5" id="KW-1015">Disulfide bond</keyword>
<evidence type="ECO:0000256" key="3">
    <source>
        <dbReference type="ARBA" id="ARBA00022737"/>
    </source>
</evidence>
<keyword evidence="4 7" id="KW-0472">Membrane</keyword>
<evidence type="ECO:0000256" key="6">
    <source>
        <dbReference type="ARBA" id="ARBA00023180"/>
    </source>
</evidence>
<reference evidence="10 11" key="1">
    <citation type="journal article" date="2017" name="PLoS Biol.">
        <title>The sea cucumber genome provides insights into morphological evolution and visceral regeneration.</title>
        <authorList>
            <person name="Zhang X."/>
            <person name="Sun L."/>
            <person name="Yuan J."/>
            <person name="Sun Y."/>
            <person name="Gao Y."/>
            <person name="Zhang L."/>
            <person name="Li S."/>
            <person name="Dai H."/>
            <person name="Hamel J.F."/>
            <person name="Liu C."/>
            <person name="Yu Y."/>
            <person name="Liu S."/>
            <person name="Lin W."/>
            <person name="Guo K."/>
            <person name="Jin S."/>
            <person name="Xu P."/>
            <person name="Storey K.B."/>
            <person name="Huan P."/>
            <person name="Zhang T."/>
            <person name="Zhou Y."/>
            <person name="Zhang J."/>
            <person name="Lin C."/>
            <person name="Li X."/>
            <person name="Xing L."/>
            <person name="Huo D."/>
            <person name="Sun M."/>
            <person name="Wang L."/>
            <person name="Mercier A."/>
            <person name="Li F."/>
            <person name="Yang H."/>
            <person name="Xiang J."/>
        </authorList>
    </citation>
    <scope>NUCLEOTIDE SEQUENCE [LARGE SCALE GENOMIC DNA]</scope>
    <source>
        <strain evidence="10">Shaxun</strain>
        <tissue evidence="10">Muscle</tissue>
    </source>
</reference>
<dbReference type="SMART" id="SM00409">
    <property type="entry name" value="IG"/>
    <property type="match status" value="2"/>
</dbReference>
<evidence type="ECO:0000256" key="4">
    <source>
        <dbReference type="ARBA" id="ARBA00023136"/>
    </source>
</evidence>
<dbReference type="EMBL" id="MRZV01001271">
    <property type="protein sequence ID" value="PIK39150.1"/>
    <property type="molecule type" value="Genomic_DNA"/>
</dbReference>
<keyword evidence="3" id="KW-0677">Repeat</keyword>
<dbReference type="InterPro" id="IPR003599">
    <property type="entry name" value="Ig_sub"/>
</dbReference>
<dbReference type="OrthoDB" id="547680at2759"/>
<dbReference type="Gene3D" id="2.60.40.10">
    <property type="entry name" value="Immunoglobulins"/>
    <property type="match status" value="2"/>
</dbReference>
<dbReference type="PROSITE" id="PS50835">
    <property type="entry name" value="IG_LIKE"/>
    <property type="match status" value="2"/>
</dbReference>
<sequence length="383" mass="43189">MFLPIPLTPILLLVLISTLKTVNAQHPDNVKVVIKGEHISLRCYLISSLDTLVWIHKGDVIASYMEGTAIGFKDFSLTVNLNRSISALMKNQIEFEDAGNYSCIQQSKYHAKDVQTHDVTLMVQGIPILSVDKDRFKEGEPIFATCCAKYTSGLMDISNITLSIGMDNLALRYILSSDRTTKDNITSLCQTSIFQSKRSFHNKYLICRAFDKSNNFSSIKILVLYLPVVTIYPALKQWQVNEGEEANVICEANGNPIPEVYLQQKVSSEDWTTFNIETNTNQDNETNYKGLNVTLKMNKGLLGFYRCMATNVLGSSFSEVNFIYAQAPDTFEWEMPTIITCVVVIAFLTGAVICTNRRQRSKRIKNKNVYHVQQLGNVKNDVD</sequence>
<feature type="domain" description="Ig-like" evidence="9">
    <location>
        <begin position="227"/>
        <end position="318"/>
    </location>
</feature>
<dbReference type="AlphaFoldDB" id="A0A2G8JTW1"/>
<keyword evidence="7" id="KW-0812">Transmembrane</keyword>
<keyword evidence="6" id="KW-0325">Glycoprotein</keyword>
<keyword evidence="7" id="KW-1133">Transmembrane helix</keyword>
<dbReference type="Pfam" id="PF00047">
    <property type="entry name" value="ig"/>
    <property type="match status" value="1"/>
</dbReference>
<accession>A0A2G8JTW1</accession>
<name>A0A2G8JTW1_STIJA</name>
<feature type="chain" id="PRO_5013546671" evidence="8">
    <location>
        <begin position="25"/>
        <end position="383"/>
    </location>
</feature>
<dbReference type="GO" id="GO:0005912">
    <property type="term" value="C:adherens junction"/>
    <property type="evidence" value="ECO:0007669"/>
    <property type="project" value="TreeGrafter"/>
</dbReference>
<evidence type="ECO:0000256" key="8">
    <source>
        <dbReference type="SAM" id="SignalP"/>
    </source>
</evidence>
<dbReference type="PANTHER" id="PTHR23277">
    <property type="entry name" value="NECTIN-RELATED"/>
    <property type="match status" value="1"/>
</dbReference>
<feature type="transmembrane region" description="Helical" evidence="7">
    <location>
        <begin position="335"/>
        <end position="355"/>
    </location>
</feature>
<dbReference type="InterPro" id="IPR051427">
    <property type="entry name" value="Nectin/Nectin-like"/>
</dbReference>
<protein>
    <submittedName>
        <fullName evidence="10">Cell adhesion molecule 2</fullName>
    </submittedName>
</protein>